<dbReference type="PRINTS" id="PR00455">
    <property type="entry name" value="HTHTETR"/>
</dbReference>
<dbReference type="InterPro" id="IPR023772">
    <property type="entry name" value="DNA-bd_HTH_TetR-type_CS"/>
</dbReference>
<dbReference type="InterPro" id="IPR050109">
    <property type="entry name" value="HTH-type_TetR-like_transc_reg"/>
</dbReference>
<keyword evidence="1" id="KW-0805">Transcription regulation</keyword>
<dbReference type="Pfam" id="PF00440">
    <property type="entry name" value="TetR_N"/>
    <property type="match status" value="1"/>
</dbReference>
<evidence type="ECO:0000256" key="4">
    <source>
        <dbReference type="PROSITE-ProRule" id="PRU00335"/>
    </source>
</evidence>
<dbReference type="PROSITE" id="PS50977">
    <property type="entry name" value="HTH_TETR_2"/>
    <property type="match status" value="1"/>
</dbReference>
<dbReference type="InterPro" id="IPR009057">
    <property type="entry name" value="Homeodomain-like_sf"/>
</dbReference>
<feature type="DNA-binding region" description="H-T-H motif" evidence="4">
    <location>
        <begin position="37"/>
        <end position="56"/>
    </location>
</feature>
<gene>
    <name evidence="6" type="ORF">SAMN06309945_0981</name>
</gene>
<dbReference type="EMBL" id="FUZP01000001">
    <property type="protein sequence ID" value="SKC44028.1"/>
    <property type="molecule type" value="Genomic_DNA"/>
</dbReference>
<protein>
    <submittedName>
        <fullName evidence="6">Transcriptional regulator, TetR family</fullName>
    </submittedName>
</protein>
<evidence type="ECO:0000256" key="2">
    <source>
        <dbReference type="ARBA" id="ARBA00023125"/>
    </source>
</evidence>
<dbReference type="PANTHER" id="PTHR30055">
    <property type="entry name" value="HTH-TYPE TRANSCRIPTIONAL REGULATOR RUTR"/>
    <property type="match status" value="1"/>
</dbReference>
<reference evidence="6 7" key="1">
    <citation type="submission" date="2017-02" db="EMBL/GenBank/DDBJ databases">
        <authorList>
            <person name="Peterson S.W."/>
        </authorList>
    </citation>
    <scope>NUCLEOTIDE SEQUENCE [LARGE SCALE GENOMIC DNA]</scope>
    <source>
        <strain evidence="6 7">VKM Ac-2059</strain>
    </source>
</reference>
<evidence type="ECO:0000259" key="5">
    <source>
        <dbReference type="PROSITE" id="PS50977"/>
    </source>
</evidence>
<accession>A0A1T5IYL6</accession>
<feature type="domain" description="HTH tetR-type" evidence="5">
    <location>
        <begin position="14"/>
        <end position="74"/>
    </location>
</feature>
<dbReference type="AlphaFoldDB" id="A0A1T5IYL6"/>
<evidence type="ECO:0000256" key="1">
    <source>
        <dbReference type="ARBA" id="ARBA00023015"/>
    </source>
</evidence>
<keyword evidence="3" id="KW-0804">Transcription</keyword>
<dbReference type="RefSeq" id="WP_079727114.1">
    <property type="nucleotide sequence ID" value="NZ_FUZP01000001.1"/>
</dbReference>
<dbReference type="Gene3D" id="1.10.357.10">
    <property type="entry name" value="Tetracycline Repressor, domain 2"/>
    <property type="match status" value="1"/>
</dbReference>
<keyword evidence="2 4" id="KW-0238">DNA-binding</keyword>
<dbReference type="InterPro" id="IPR039536">
    <property type="entry name" value="TetR_C_Proteobacteria"/>
</dbReference>
<dbReference type="InterPro" id="IPR001647">
    <property type="entry name" value="HTH_TetR"/>
</dbReference>
<dbReference type="GO" id="GO:0000976">
    <property type="term" value="F:transcription cis-regulatory region binding"/>
    <property type="evidence" value="ECO:0007669"/>
    <property type="project" value="TreeGrafter"/>
</dbReference>
<dbReference type="SUPFAM" id="SSF46689">
    <property type="entry name" value="Homeodomain-like"/>
    <property type="match status" value="1"/>
</dbReference>
<evidence type="ECO:0000313" key="6">
    <source>
        <dbReference type="EMBL" id="SKC44028.1"/>
    </source>
</evidence>
<dbReference type="PANTHER" id="PTHR30055:SF234">
    <property type="entry name" value="HTH-TYPE TRANSCRIPTIONAL REGULATOR BETI"/>
    <property type="match status" value="1"/>
</dbReference>
<proteinExistence type="predicted"/>
<keyword evidence="7" id="KW-1185">Reference proteome</keyword>
<dbReference type="GO" id="GO:0003700">
    <property type="term" value="F:DNA-binding transcription factor activity"/>
    <property type="evidence" value="ECO:0007669"/>
    <property type="project" value="TreeGrafter"/>
</dbReference>
<evidence type="ECO:0000256" key="3">
    <source>
        <dbReference type="ARBA" id="ARBA00023163"/>
    </source>
</evidence>
<dbReference type="Pfam" id="PF14246">
    <property type="entry name" value="TetR_C_7"/>
    <property type="match status" value="1"/>
</dbReference>
<evidence type="ECO:0000313" key="7">
    <source>
        <dbReference type="Proteomes" id="UP000190857"/>
    </source>
</evidence>
<dbReference type="Gene3D" id="1.10.10.60">
    <property type="entry name" value="Homeodomain-like"/>
    <property type="match status" value="1"/>
</dbReference>
<dbReference type="PROSITE" id="PS01081">
    <property type="entry name" value="HTH_TETR_1"/>
    <property type="match status" value="1"/>
</dbReference>
<organism evidence="6 7">
    <name type="scientific">Okibacterium fritillariae</name>
    <dbReference type="NCBI Taxonomy" id="123320"/>
    <lineage>
        <taxon>Bacteria</taxon>
        <taxon>Bacillati</taxon>
        <taxon>Actinomycetota</taxon>
        <taxon>Actinomycetes</taxon>
        <taxon>Micrococcales</taxon>
        <taxon>Microbacteriaceae</taxon>
        <taxon>Okibacterium</taxon>
    </lineage>
</organism>
<sequence>MTAKRGRPTAEERSARRDAIIDAGVEQFTQHGFDATTIDAIAAAAAVAKRTVYTYFGDKAGVFEAAVDRLHDAETTVPSAPADARIETHLDAAHDTAAAVGEAGQPAPATLLDASTDLVFRLHGDDAIALHRLVVAQAPHFPDLAARFYDRAPRRSIADLEGYTRDAALAELLYGALLGEPHRRRLLGLEASPSRPDAAAHASRTLTALGLDPLATRRVSTR</sequence>
<dbReference type="OrthoDB" id="7186128at2"/>
<name>A0A1T5IYL6_9MICO</name>
<dbReference type="Proteomes" id="UP000190857">
    <property type="component" value="Unassembled WGS sequence"/>
</dbReference>